<feature type="non-terminal residue" evidence="1">
    <location>
        <position position="130"/>
    </location>
</feature>
<evidence type="ECO:0000313" key="1">
    <source>
        <dbReference type="EMBL" id="RAG82089.1"/>
    </source>
</evidence>
<dbReference type="AlphaFoldDB" id="A0A2X0K3D6"/>
<accession>A0A2X0K3D6</accession>
<dbReference type="Proteomes" id="UP000248889">
    <property type="component" value="Unassembled WGS sequence"/>
</dbReference>
<keyword evidence="2" id="KW-1185">Reference proteome</keyword>
<dbReference type="EMBL" id="QKYN01000124">
    <property type="protein sequence ID" value="RAG82089.1"/>
    <property type="molecule type" value="Genomic_DNA"/>
</dbReference>
<proteinExistence type="predicted"/>
<gene>
    <name evidence="1" type="ORF">DN069_29255</name>
</gene>
<protein>
    <submittedName>
        <fullName evidence="1">MarR family transcriptional regulator</fullName>
    </submittedName>
</protein>
<evidence type="ECO:0000313" key="2">
    <source>
        <dbReference type="Proteomes" id="UP000248889"/>
    </source>
</evidence>
<organism evidence="1 2">
    <name type="scientific">Streptacidiphilus pinicola</name>
    <dbReference type="NCBI Taxonomy" id="2219663"/>
    <lineage>
        <taxon>Bacteria</taxon>
        <taxon>Bacillati</taxon>
        <taxon>Actinomycetota</taxon>
        <taxon>Actinomycetes</taxon>
        <taxon>Kitasatosporales</taxon>
        <taxon>Streptomycetaceae</taxon>
        <taxon>Streptacidiphilus</taxon>
    </lineage>
</organism>
<sequence length="130" mass="12952">MVAALAARGRAGATGTLQVTGDPGGWLRLDGGRATGAESPGSPGAEALLLRSGRVLESAWVAAYQAGAPHGRLAVELVRRGLVGAAELEAVCLMALFDAAFAIAAGTVEGCRWEAAAGSDGDLAAASQRH</sequence>
<name>A0A2X0K3D6_9ACTN</name>
<comment type="caution">
    <text evidence="1">The sequence shown here is derived from an EMBL/GenBank/DDBJ whole genome shotgun (WGS) entry which is preliminary data.</text>
</comment>
<reference evidence="1 2" key="1">
    <citation type="submission" date="2018-06" db="EMBL/GenBank/DDBJ databases">
        <title>Streptacidiphilus pinicola sp. nov., isolated from pine grove soil.</title>
        <authorList>
            <person name="Roh S.G."/>
            <person name="Park S."/>
            <person name="Kim M.-K."/>
            <person name="Yun B.-R."/>
            <person name="Park J."/>
            <person name="Kim M.J."/>
            <person name="Kim Y.S."/>
            <person name="Kim S.B."/>
        </authorList>
    </citation>
    <scope>NUCLEOTIDE SEQUENCE [LARGE SCALE GENOMIC DNA]</scope>
    <source>
        <strain evidence="1 2">MMS16-CNU450</strain>
    </source>
</reference>